<dbReference type="RefSeq" id="WP_147190070.1">
    <property type="nucleotide sequence ID" value="NZ_CP042435.1"/>
</dbReference>
<feature type="chain" id="PRO_5023147695" evidence="1">
    <location>
        <begin position="29"/>
        <end position="212"/>
    </location>
</feature>
<feature type="signal peptide" evidence="1">
    <location>
        <begin position="1"/>
        <end position="28"/>
    </location>
</feature>
<accession>A0A5B8VBF6</accession>
<evidence type="ECO:0000313" key="2">
    <source>
        <dbReference type="EMBL" id="QEC68251.1"/>
    </source>
</evidence>
<sequence>MKLTNRTFVLTAMLAASISLFYACSKSATGTVAPVSRVSATSSSNLDLDPTTMCGIALEAPLTAGQTIPAGSISIQNDPNNVYVTYNTSGDWKLSEVHLSIDCNTNGDCTQAKSSDLAPGKFPYKMVFNAGTAGPCDPSTGLPTSYTFVISRAELGTCTCFCVYPHAVVVRCDGSSIAETQTAWGGNVMQITNGKWYGGTNYCLQECGDLGK</sequence>
<dbReference type="OrthoDB" id="1434951at2"/>
<proteinExistence type="predicted"/>
<dbReference type="EMBL" id="CP042435">
    <property type="protein sequence ID" value="QEC68251.1"/>
    <property type="molecule type" value="Genomic_DNA"/>
</dbReference>
<dbReference type="PROSITE" id="PS51257">
    <property type="entry name" value="PROKAR_LIPOPROTEIN"/>
    <property type="match status" value="1"/>
</dbReference>
<keyword evidence="3" id="KW-1185">Reference proteome</keyword>
<protein>
    <submittedName>
        <fullName evidence="2">Uncharacterized protein</fullName>
    </submittedName>
</protein>
<reference evidence="2 3" key="1">
    <citation type="journal article" date="2016" name="Int. J. Syst. Evol. Microbiol.">
        <title>Panacibacter ginsenosidivorans gen. nov., sp. nov., with ginsenoside converting activity isolated from soil of a ginseng field.</title>
        <authorList>
            <person name="Siddiqi M.Z."/>
            <person name="Muhammad Shafi S."/>
            <person name="Choi K.D."/>
            <person name="Im W.T."/>
        </authorList>
    </citation>
    <scope>NUCLEOTIDE SEQUENCE [LARGE SCALE GENOMIC DNA]</scope>
    <source>
        <strain evidence="2 3">Gsoil1550</strain>
    </source>
</reference>
<dbReference type="Proteomes" id="UP000321533">
    <property type="component" value="Chromosome"/>
</dbReference>
<keyword evidence="1" id="KW-0732">Signal</keyword>
<name>A0A5B8VBF6_9BACT</name>
<dbReference type="KEGG" id="pgin:FRZ67_13435"/>
<gene>
    <name evidence="2" type="ORF">FRZ67_13435</name>
</gene>
<evidence type="ECO:0000256" key="1">
    <source>
        <dbReference type="SAM" id="SignalP"/>
    </source>
</evidence>
<organism evidence="2 3">
    <name type="scientific">Panacibacter ginsenosidivorans</name>
    <dbReference type="NCBI Taxonomy" id="1813871"/>
    <lineage>
        <taxon>Bacteria</taxon>
        <taxon>Pseudomonadati</taxon>
        <taxon>Bacteroidota</taxon>
        <taxon>Chitinophagia</taxon>
        <taxon>Chitinophagales</taxon>
        <taxon>Chitinophagaceae</taxon>
        <taxon>Panacibacter</taxon>
    </lineage>
</organism>
<evidence type="ECO:0000313" key="3">
    <source>
        <dbReference type="Proteomes" id="UP000321533"/>
    </source>
</evidence>
<dbReference type="AlphaFoldDB" id="A0A5B8VBF6"/>